<accession>A0A9Q1KM33</accession>
<evidence type="ECO:0000256" key="6">
    <source>
        <dbReference type="PIRSR" id="PIRSR602401-1"/>
    </source>
</evidence>
<dbReference type="PRINTS" id="PR00463">
    <property type="entry name" value="EP450I"/>
</dbReference>
<dbReference type="InterPro" id="IPR017972">
    <property type="entry name" value="Cyt_P450_CS"/>
</dbReference>
<dbReference type="GO" id="GO:0004497">
    <property type="term" value="F:monooxygenase activity"/>
    <property type="evidence" value="ECO:0007669"/>
    <property type="project" value="UniProtKB-KW"/>
</dbReference>
<protein>
    <recommendedName>
        <fullName evidence="11">Cytochrome P450</fullName>
    </recommendedName>
</protein>
<keyword evidence="8" id="KW-1133">Transmembrane helix</keyword>
<keyword evidence="10" id="KW-1185">Reference proteome</keyword>
<keyword evidence="8" id="KW-0812">Transmembrane</keyword>
<feature type="binding site" description="axial binding residue" evidence="6">
    <location>
        <position position="435"/>
    </location>
    <ligand>
        <name>heme</name>
        <dbReference type="ChEBI" id="CHEBI:30413"/>
    </ligand>
    <ligandPart>
        <name>Fe</name>
        <dbReference type="ChEBI" id="CHEBI:18248"/>
    </ligandPart>
</feature>
<dbReference type="InterPro" id="IPR036396">
    <property type="entry name" value="Cyt_P450_sf"/>
</dbReference>
<evidence type="ECO:0000313" key="10">
    <source>
        <dbReference type="Proteomes" id="UP001153076"/>
    </source>
</evidence>
<dbReference type="AlphaFoldDB" id="A0A9Q1KM33"/>
<dbReference type="PRINTS" id="PR00385">
    <property type="entry name" value="P450"/>
</dbReference>
<comment type="caution">
    <text evidence="9">The sequence shown here is derived from an EMBL/GenBank/DDBJ whole genome shotgun (WGS) entry which is preliminary data.</text>
</comment>
<keyword evidence="3 6" id="KW-0479">Metal-binding</keyword>
<organism evidence="9 10">
    <name type="scientific">Carnegiea gigantea</name>
    <dbReference type="NCBI Taxonomy" id="171969"/>
    <lineage>
        <taxon>Eukaryota</taxon>
        <taxon>Viridiplantae</taxon>
        <taxon>Streptophyta</taxon>
        <taxon>Embryophyta</taxon>
        <taxon>Tracheophyta</taxon>
        <taxon>Spermatophyta</taxon>
        <taxon>Magnoliopsida</taxon>
        <taxon>eudicotyledons</taxon>
        <taxon>Gunneridae</taxon>
        <taxon>Pentapetalae</taxon>
        <taxon>Caryophyllales</taxon>
        <taxon>Cactineae</taxon>
        <taxon>Cactaceae</taxon>
        <taxon>Cactoideae</taxon>
        <taxon>Echinocereeae</taxon>
        <taxon>Carnegiea</taxon>
    </lineage>
</organism>
<name>A0A9Q1KM33_9CARY</name>
<keyword evidence="4 7" id="KW-0560">Oxidoreductase</keyword>
<dbReference type="EMBL" id="JAKOGI010000043">
    <property type="protein sequence ID" value="KAJ8447011.1"/>
    <property type="molecule type" value="Genomic_DNA"/>
</dbReference>
<evidence type="ECO:0000313" key="9">
    <source>
        <dbReference type="EMBL" id="KAJ8447011.1"/>
    </source>
</evidence>
<dbReference type="SUPFAM" id="SSF48264">
    <property type="entry name" value="Cytochrome P450"/>
    <property type="match status" value="1"/>
</dbReference>
<keyword evidence="8" id="KW-0472">Membrane</keyword>
<dbReference type="Proteomes" id="UP001153076">
    <property type="component" value="Unassembled WGS sequence"/>
</dbReference>
<feature type="transmembrane region" description="Helical" evidence="8">
    <location>
        <begin position="6"/>
        <end position="22"/>
    </location>
</feature>
<dbReference type="CDD" id="cd11064">
    <property type="entry name" value="CYP86A"/>
    <property type="match status" value="1"/>
</dbReference>
<reference evidence="9" key="1">
    <citation type="submission" date="2022-04" db="EMBL/GenBank/DDBJ databases">
        <title>Carnegiea gigantea Genome sequencing and assembly v2.</title>
        <authorList>
            <person name="Copetti D."/>
            <person name="Sanderson M.J."/>
            <person name="Burquez A."/>
            <person name="Wojciechowski M.F."/>
        </authorList>
    </citation>
    <scope>NUCLEOTIDE SEQUENCE</scope>
    <source>
        <strain evidence="9">SGP5-SGP5p</strain>
        <tissue evidence="9">Aerial part</tissue>
    </source>
</reference>
<dbReference type="GO" id="GO:0006629">
    <property type="term" value="P:lipid metabolic process"/>
    <property type="evidence" value="ECO:0007669"/>
    <property type="project" value="UniProtKB-ARBA"/>
</dbReference>
<sequence length="487" mass="56619">MEYIEIFLVIFSLLFLFCYFFHKKDGLPTNWPVIGMLPAVSKNYHRIHDYAVEVLEKSQLTFLGKGPWFTNMKFLFTVDPANVHHILSKNFGNYPRGSKFKEISEFLIEKVWEKIESRLIPFLDHASEQQFEIDLQDLFERFSFDTISTVVMDYDPESLSIDLPNLPFLKAVRDFEEVIVYRHAVPTCVWKFQRWLDIGQEKKHREAWKIIDDFIYGCISKKREEMSKNSKSKACKVGNEVGADLMTIYMDEVRKSAEIGSNGEKFLRDTILAFFFAGRGTVGVGLVWFFYLLSENPHVLSKIKEELDAMTTQMQYHHTDDDIMWNRYKILSTNFQDLKDKLIYLHATICEALRLYPPVAFNTKVPIEPDTLPSGHKVDSSMQIIFSTYAMGRMKSLWGEDCCEFKPERWMLETDKIRYVPSHKFLAFSSGPRTCLGKNMSLTVMKAATIAIISRYHIEPVQAHPVVPETSMVLHMKQGFKVKVAAY</sequence>
<evidence type="ECO:0000256" key="1">
    <source>
        <dbReference type="ARBA" id="ARBA00001971"/>
    </source>
</evidence>
<dbReference type="PROSITE" id="PS00086">
    <property type="entry name" value="CYTOCHROME_P450"/>
    <property type="match status" value="1"/>
</dbReference>
<dbReference type="GO" id="GO:0020037">
    <property type="term" value="F:heme binding"/>
    <property type="evidence" value="ECO:0007669"/>
    <property type="project" value="InterPro"/>
</dbReference>
<dbReference type="GO" id="GO:0016705">
    <property type="term" value="F:oxidoreductase activity, acting on paired donors, with incorporation or reduction of molecular oxygen"/>
    <property type="evidence" value="ECO:0007669"/>
    <property type="project" value="InterPro"/>
</dbReference>
<evidence type="ECO:0000256" key="3">
    <source>
        <dbReference type="ARBA" id="ARBA00022723"/>
    </source>
</evidence>
<dbReference type="InterPro" id="IPR002401">
    <property type="entry name" value="Cyt_P450_E_grp-I"/>
</dbReference>
<dbReference type="PANTHER" id="PTHR24296">
    <property type="entry name" value="CYTOCHROME P450"/>
    <property type="match status" value="1"/>
</dbReference>
<comment type="cofactor">
    <cofactor evidence="1 6">
        <name>heme</name>
        <dbReference type="ChEBI" id="CHEBI:30413"/>
    </cofactor>
</comment>
<dbReference type="OrthoDB" id="1470350at2759"/>
<proteinExistence type="inferred from homology"/>
<keyword evidence="5 6" id="KW-0408">Iron</keyword>
<evidence type="ECO:0000256" key="7">
    <source>
        <dbReference type="RuleBase" id="RU000461"/>
    </source>
</evidence>
<keyword evidence="6 7" id="KW-0349">Heme</keyword>
<evidence type="ECO:0000256" key="2">
    <source>
        <dbReference type="ARBA" id="ARBA00010617"/>
    </source>
</evidence>
<gene>
    <name evidence="9" type="ORF">Cgig2_033580</name>
</gene>
<dbReference type="GO" id="GO:0005506">
    <property type="term" value="F:iron ion binding"/>
    <property type="evidence" value="ECO:0007669"/>
    <property type="project" value="InterPro"/>
</dbReference>
<keyword evidence="7" id="KW-0503">Monooxygenase</keyword>
<evidence type="ECO:0008006" key="11">
    <source>
        <dbReference type="Google" id="ProtNLM"/>
    </source>
</evidence>
<comment type="similarity">
    <text evidence="2 7">Belongs to the cytochrome P450 family.</text>
</comment>
<dbReference type="Gene3D" id="1.10.630.10">
    <property type="entry name" value="Cytochrome P450"/>
    <property type="match status" value="1"/>
</dbReference>
<dbReference type="Pfam" id="PF00067">
    <property type="entry name" value="p450"/>
    <property type="match status" value="1"/>
</dbReference>
<feature type="transmembrane region" description="Helical" evidence="8">
    <location>
        <begin position="271"/>
        <end position="293"/>
    </location>
</feature>
<evidence type="ECO:0000256" key="4">
    <source>
        <dbReference type="ARBA" id="ARBA00023002"/>
    </source>
</evidence>
<evidence type="ECO:0000256" key="5">
    <source>
        <dbReference type="ARBA" id="ARBA00023004"/>
    </source>
</evidence>
<evidence type="ECO:0000256" key="8">
    <source>
        <dbReference type="SAM" id="Phobius"/>
    </source>
</evidence>
<dbReference type="InterPro" id="IPR001128">
    <property type="entry name" value="Cyt_P450"/>
</dbReference>